<evidence type="ECO:0000256" key="1">
    <source>
        <dbReference type="SAM" id="MobiDB-lite"/>
    </source>
</evidence>
<dbReference type="PROSITE" id="PS50090">
    <property type="entry name" value="MYB_LIKE"/>
    <property type="match status" value="1"/>
</dbReference>
<comment type="caution">
    <text evidence="3">The sequence shown here is derived from an EMBL/GenBank/DDBJ whole genome shotgun (WGS) entry which is preliminary data.</text>
</comment>
<dbReference type="AlphaFoldDB" id="A0A0F8WIN3"/>
<accession>A0A0F8WIN3</accession>
<gene>
    <name evidence="3" type="ORF">AOCH_006938</name>
</gene>
<dbReference type="OrthoDB" id="5427780at2759"/>
<dbReference type="VEuPathDB" id="FungiDB:P175DRAFT_0473886"/>
<dbReference type="InterPro" id="IPR001005">
    <property type="entry name" value="SANT/Myb"/>
</dbReference>
<dbReference type="EMBL" id="JYKN01002116">
    <property type="protein sequence ID" value="KKK17625.1"/>
    <property type="molecule type" value="Genomic_DNA"/>
</dbReference>
<dbReference type="InterPro" id="IPR009057">
    <property type="entry name" value="Homeodomain-like_sf"/>
</dbReference>
<name>A0A0F8WIN3_9EURO</name>
<evidence type="ECO:0000259" key="2">
    <source>
        <dbReference type="PROSITE" id="PS50090"/>
    </source>
</evidence>
<keyword evidence="4" id="KW-1185">Reference proteome</keyword>
<sequence>MSSRATQDPGISTIPWTAEDDRLLRELKTAKVSWRKISMVIDDRPIRDLKRRWDCIRSGKPRYSQVYSFAEDADGFYSTIEQPYAWGTKYQGKERHVSFRTLPTDEADTDEEEEETQDEDEDEDEEEEENISQPPKIKRVYYIDDAFTLEDVLLLHKIASEWRKDRWTTISTRFNEMTGRHITPDEAKSVIDT</sequence>
<dbReference type="CDD" id="cd00167">
    <property type="entry name" value="SANT"/>
    <property type="match status" value="1"/>
</dbReference>
<feature type="compositionally biased region" description="Acidic residues" evidence="1">
    <location>
        <begin position="105"/>
        <end position="130"/>
    </location>
</feature>
<reference evidence="3 4" key="1">
    <citation type="submission" date="2015-02" db="EMBL/GenBank/DDBJ databases">
        <title>Draft Genome Sequences of Two Closely-Related Aflatoxigenic Aspergillus Species Obtained from the Cote d'Ivoire.</title>
        <authorList>
            <person name="Moore G.G."/>
            <person name="Beltz S.B."/>
            <person name="Mack B.M."/>
        </authorList>
    </citation>
    <scope>NUCLEOTIDE SEQUENCE [LARGE SCALE GENOMIC DNA]</scope>
    <source>
        <strain evidence="3 4">SRRC1432</strain>
    </source>
</reference>
<protein>
    <recommendedName>
        <fullName evidence="2">Myb-like domain-containing protein</fullName>
    </recommendedName>
</protein>
<evidence type="ECO:0000313" key="3">
    <source>
        <dbReference type="EMBL" id="KKK17625.1"/>
    </source>
</evidence>
<organism evidence="3 4">
    <name type="scientific">Aspergillus ochraceoroseus</name>
    <dbReference type="NCBI Taxonomy" id="138278"/>
    <lineage>
        <taxon>Eukaryota</taxon>
        <taxon>Fungi</taxon>
        <taxon>Dikarya</taxon>
        <taxon>Ascomycota</taxon>
        <taxon>Pezizomycotina</taxon>
        <taxon>Eurotiomycetes</taxon>
        <taxon>Eurotiomycetidae</taxon>
        <taxon>Eurotiales</taxon>
        <taxon>Aspergillaceae</taxon>
        <taxon>Aspergillus</taxon>
        <taxon>Aspergillus subgen. Nidulantes</taxon>
    </lineage>
</organism>
<feature type="region of interest" description="Disordered" evidence="1">
    <location>
        <begin position="97"/>
        <end position="135"/>
    </location>
</feature>
<proteinExistence type="predicted"/>
<feature type="domain" description="Myb-like" evidence="2">
    <location>
        <begin position="8"/>
        <end position="57"/>
    </location>
</feature>
<evidence type="ECO:0000313" key="4">
    <source>
        <dbReference type="Proteomes" id="UP000034947"/>
    </source>
</evidence>
<dbReference type="Proteomes" id="UP000034947">
    <property type="component" value="Unassembled WGS sequence"/>
</dbReference>
<dbReference type="SUPFAM" id="SSF46689">
    <property type="entry name" value="Homeodomain-like"/>
    <property type="match status" value="1"/>
</dbReference>